<dbReference type="UniPathway" id="UPA00251">
    <property type="reaction ID" value="UER00320"/>
</dbReference>
<evidence type="ECO:0000313" key="3">
    <source>
        <dbReference type="Proteomes" id="UP000651452"/>
    </source>
</evidence>
<reference evidence="2" key="1">
    <citation type="submission" date="2018-12" db="EMBL/GenBank/DDBJ databases">
        <authorList>
            <person name="Syme R.A."/>
            <person name="Farfan-Caceres L."/>
            <person name="Lichtenzveig J."/>
        </authorList>
    </citation>
    <scope>NUCLEOTIDE SEQUENCE</scope>
    <source>
        <strain evidence="2">Al4</strain>
    </source>
</reference>
<dbReference type="EMBL" id="RZGK01000009">
    <property type="protein sequence ID" value="KAF9696288.1"/>
    <property type="molecule type" value="Genomic_DNA"/>
</dbReference>
<gene>
    <name evidence="2" type="ORF">EKO04_005333</name>
</gene>
<sequence length="309" mass="34311">MAEHSRGKIPILLLKTKSAPTDTYEELFSTCDDNRYAPVFVPVLEHRFKQDALDTVRQHIINRGFVPTSQNGLANYGALIFTSQRAVEAFNEVVEEIRKEGTCIVDELLPESLPLYVVGPATARGLRALNLRCPILGEETGNGEALAGFILDHYNAMHPGVLNPPILFMVGDKRRDIIPKTLQSEALAVDRRAKVDELVIYETGEMHSFKNDFTTIWRENANSGSKRQWIVVFSPTGCQAMLESLDILDAETGRAKKVDGPRDLLIVTIGPTTRDYLINEFGFTPEVVAEKPSPEGIAEGIRAFSQSQL</sequence>
<dbReference type="InterPro" id="IPR003754">
    <property type="entry name" value="4pyrrol_synth_uPrphyn_synth"/>
</dbReference>
<dbReference type="SUPFAM" id="SSF69618">
    <property type="entry name" value="HemD-like"/>
    <property type="match status" value="1"/>
</dbReference>
<dbReference type="CDD" id="cd06578">
    <property type="entry name" value="HemD"/>
    <property type="match status" value="1"/>
</dbReference>
<dbReference type="InterPro" id="IPR036108">
    <property type="entry name" value="4pyrrol_syn_uPrphyn_synt_sf"/>
</dbReference>
<keyword evidence="3" id="KW-1185">Reference proteome</keyword>
<dbReference type="GO" id="GO:0005829">
    <property type="term" value="C:cytosol"/>
    <property type="evidence" value="ECO:0007669"/>
    <property type="project" value="TreeGrafter"/>
</dbReference>
<dbReference type="PANTHER" id="PTHR12390">
    <property type="entry name" value="UROPORPHYRINOGEN III SYNTHASE"/>
    <property type="match status" value="1"/>
</dbReference>
<reference evidence="2" key="2">
    <citation type="submission" date="2020-09" db="EMBL/GenBank/DDBJ databases">
        <title>Reference genome assembly for Australian Ascochyta lentis isolate Al4.</title>
        <authorList>
            <person name="Lee R.C."/>
            <person name="Farfan-Caceres L.M."/>
            <person name="Debler J.W."/>
            <person name="Williams A.H."/>
            <person name="Henares B.M."/>
        </authorList>
    </citation>
    <scope>NUCLEOTIDE SEQUENCE</scope>
    <source>
        <strain evidence="2">Al4</strain>
    </source>
</reference>
<dbReference type="GO" id="GO:0006780">
    <property type="term" value="P:uroporphyrinogen III biosynthetic process"/>
    <property type="evidence" value="ECO:0007669"/>
    <property type="project" value="InterPro"/>
</dbReference>
<dbReference type="AlphaFoldDB" id="A0A8H7J6F6"/>
<dbReference type="GO" id="GO:0006782">
    <property type="term" value="P:protoporphyrinogen IX biosynthetic process"/>
    <property type="evidence" value="ECO:0007669"/>
    <property type="project" value="UniProtKB-UniPathway"/>
</dbReference>
<feature type="domain" description="Tetrapyrrole biosynthesis uroporphyrinogen III synthase" evidence="1">
    <location>
        <begin position="32"/>
        <end position="298"/>
    </location>
</feature>
<comment type="caution">
    <text evidence="2">The sequence shown here is derived from an EMBL/GenBank/DDBJ whole genome shotgun (WGS) entry which is preliminary data.</text>
</comment>
<evidence type="ECO:0000259" key="1">
    <source>
        <dbReference type="Pfam" id="PF02602"/>
    </source>
</evidence>
<dbReference type="GO" id="GO:0004852">
    <property type="term" value="F:uroporphyrinogen-III synthase activity"/>
    <property type="evidence" value="ECO:0007669"/>
    <property type="project" value="InterPro"/>
</dbReference>
<name>A0A8H7J6F6_9PLEO</name>
<proteinExistence type="predicted"/>
<dbReference type="Pfam" id="PF02602">
    <property type="entry name" value="HEM4"/>
    <property type="match status" value="1"/>
</dbReference>
<protein>
    <recommendedName>
        <fullName evidence="1">Tetrapyrrole biosynthesis uroporphyrinogen III synthase domain-containing protein</fullName>
    </recommendedName>
</protein>
<dbReference type="Gene3D" id="3.40.50.10090">
    <property type="match status" value="2"/>
</dbReference>
<dbReference type="InterPro" id="IPR039793">
    <property type="entry name" value="UROS/Hem4"/>
</dbReference>
<evidence type="ECO:0000313" key="2">
    <source>
        <dbReference type="EMBL" id="KAF9696288.1"/>
    </source>
</evidence>
<dbReference type="OrthoDB" id="5595751at2759"/>
<organism evidence="2 3">
    <name type="scientific">Ascochyta lentis</name>
    <dbReference type="NCBI Taxonomy" id="205686"/>
    <lineage>
        <taxon>Eukaryota</taxon>
        <taxon>Fungi</taxon>
        <taxon>Dikarya</taxon>
        <taxon>Ascomycota</taxon>
        <taxon>Pezizomycotina</taxon>
        <taxon>Dothideomycetes</taxon>
        <taxon>Pleosporomycetidae</taxon>
        <taxon>Pleosporales</taxon>
        <taxon>Pleosporineae</taxon>
        <taxon>Didymellaceae</taxon>
        <taxon>Ascochyta</taxon>
    </lineage>
</organism>
<accession>A0A8H7J6F6</accession>
<dbReference type="PANTHER" id="PTHR12390:SF0">
    <property type="entry name" value="UROPORPHYRINOGEN-III SYNTHASE"/>
    <property type="match status" value="1"/>
</dbReference>
<dbReference type="Proteomes" id="UP000651452">
    <property type="component" value="Unassembled WGS sequence"/>
</dbReference>
<dbReference type="FunFam" id="3.40.50.10090:FF:000011">
    <property type="entry name" value="Uroporphyrinogen-III synthase (UroS), putative"/>
    <property type="match status" value="1"/>
</dbReference>